<dbReference type="AlphaFoldDB" id="A0A1H3CNJ2"/>
<feature type="region of interest" description="Disordered" evidence="1">
    <location>
        <begin position="1"/>
        <end position="26"/>
    </location>
</feature>
<keyword evidence="3" id="KW-1185">Reference proteome</keyword>
<gene>
    <name evidence="2" type="ORF">SAMN05660209_00687</name>
</gene>
<dbReference type="Proteomes" id="UP000198921">
    <property type="component" value="Unassembled WGS sequence"/>
</dbReference>
<dbReference type="EMBL" id="FNOT01000002">
    <property type="protein sequence ID" value="SDX55600.1"/>
    <property type="molecule type" value="Genomic_DNA"/>
</dbReference>
<sequence length="65" mass="6648">MLPGDPTVAAAPGRFARATWTPDGPGTVSVTWQPGGPEARVEAHGLRAVQGVGPWTASCLRPDLG</sequence>
<name>A0A1H3CNJ2_9ACTN</name>
<accession>A0A1H3CNJ2</accession>
<organism evidence="2 3">
    <name type="scientific">Geodermatophilus africanus</name>
    <dbReference type="NCBI Taxonomy" id="1137993"/>
    <lineage>
        <taxon>Bacteria</taxon>
        <taxon>Bacillati</taxon>
        <taxon>Actinomycetota</taxon>
        <taxon>Actinomycetes</taxon>
        <taxon>Geodermatophilales</taxon>
        <taxon>Geodermatophilaceae</taxon>
        <taxon>Geodermatophilus</taxon>
    </lineage>
</organism>
<evidence type="ECO:0000256" key="1">
    <source>
        <dbReference type="SAM" id="MobiDB-lite"/>
    </source>
</evidence>
<reference evidence="3" key="1">
    <citation type="submission" date="2016-10" db="EMBL/GenBank/DDBJ databases">
        <authorList>
            <person name="Varghese N."/>
            <person name="Submissions S."/>
        </authorList>
    </citation>
    <scope>NUCLEOTIDE SEQUENCE [LARGE SCALE GENOMIC DNA]</scope>
    <source>
        <strain evidence="3">DSM 45422</strain>
    </source>
</reference>
<dbReference type="STRING" id="1137993.SAMN05660209_00687"/>
<protein>
    <submittedName>
        <fullName evidence="2">Uncharacterized protein</fullName>
    </submittedName>
</protein>
<evidence type="ECO:0000313" key="2">
    <source>
        <dbReference type="EMBL" id="SDX55600.1"/>
    </source>
</evidence>
<evidence type="ECO:0000313" key="3">
    <source>
        <dbReference type="Proteomes" id="UP000198921"/>
    </source>
</evidence>
<proteinExistence type="predicted"/>